<keyword evidence="3" id="KW-0540">Nuclease</keyword>
<accession>A0A6I8MD73</accession>
<dbReference type="Proteomes" id="UP000419017">
    <property type="component" value="Unassembled WGS sequence"/>
</dbReference>
<evidence type="ECO:0000256" key="1">
    <source>
        <dbReference type="ARBA" id="ARBA00005915"/>
    </source>
</evidence>
<keyword evidence="5 9" id="KW-0269">Exonuclease</keyword>
<dbReference type="Gene3D" id="3.90.1640.30">
    <property type="match status" value="1"/>
</dbReference>
<dbReference type="InterPro" id="IPR041122">
    <property type="entry name" value="RecJ_OB"/>
</dbReference>
<evidence type="ECO:0000259" key="8">
    <source>
        <dbReference type="Pfam" id="PF17768"/>
    </source>
</evidence>
<dbReference type="SUPFAM" id="SSF64182">
    <property type="entry name" value="DHH phosphoesterases"/>
    <property type="match status" value="1"/>
</dbReference>
<comment type="similarity">
    <text evidence="1">Belongs to the RecJ family.</text>
</comment>
<dbReference type="GO" id="GO:0006281">
    <property type="term" value="P:DNA repair"/>
    <property type="evidence" value="ECO:0007669"/>
    <property type="project" value="InterPro"/>
</dbReference>
<reference evidence="9 10" key="1">
    <citation type="submission" date="2019-10" db="EMBL/GenBank/DDBJ databases">
        <authorList>
            <person name="Blom J."/>
        </authorList>
    </citation>
    <scope>NUCLEOTIDE SEQUENCE [LARGE SCALE GENOMIC DNA]</scope>
    <source>
        <strain evidence="9 10">ES3154-GLU</strain>
    </source>
</reference>
<evidence type="ECO:0000256" key="4">
    <source>
        <dbReference type="ARBA" id="ARBA00022801"/>
    </source>
</evidence>
<evidence type="ECO:0000313" key="10">
    <source>
        <dbReference type="Proteomes" id="UP000419017"/>
    </source>
</evidence>
<evidence type="ECO:0000256" key="2">
    <source>
        <dbReference type="ARBA" id="ARBA00019841"/>
    </source>
</evidence>
<keyword evidence="10" id="KW-1185">Reference proteome</keyword>
<feature type="domain" description="RecJ OB" evidence="8">
    <location>
        <begin position="452"/>
        <end position="555"/>
    </location>
</feature>
<dbReference type="PANTHER" id="PTHR30255">
    <property type="entry name" value="SINGLE-STRANDED-DNA-SPECIFIC EXONUCLEASE RECJ"/>
    <property type="match status" value="1"/>
</dbReference>
<organism evidence="9 10">
    <name type="scientific">Oceanivirga miroungae</name>
    <dbReference type="NCBI Taxonomy" id="1130046"/>
    <lineage>
        <taxon>Bacteria</taxon>
        <taxon>Fusobacteriati</taxon>
        <taxon>Fusobacteriota</taxon>
        <taxon>Fusobacteriia</taxon>
        <taxon>Fusobacteriales</taxon>
        <taxon>Leptotrichiaceae</taxon>
        <taxon>Oceanivirga</taxon>
    </lineage>
</organism>
<sequence>MKKTKWELKKTTKLDLNLPVDEDILSILNARGITKKEDIIKFLKPSLKDLEDPKKLYDIEKARDRIITAIENDEKICIYGDYDVDGITATTILYLGLKELGLKNITYYIPVRDEGYGLNNEALKSIKEDNCDIVITVDCGITSYKEIDYANKLGLTVIITDHHTLLNPIVPNAYAVINPKRLENKYSFNDLAGVGTAFMLLITLFEKYNKYEEAFKYIDIVCLGTIADIVSLTSNNRIIVKYGLEKISYTENLGLKTLCTKIFGDIKNHKFTSSDVGFGICPIFNAAGRLQDAKLVVKLLTSDNIREVEVIIDELFIKNEKRREIQNDIFELAKKELEDSSDLVLVSSSPKYHHGVIGIVAAKLVDTYYKPSIVLEEKIEEKIAVASCRSISNFDITEALKNSADLLVKYGGHKGAAGFTIKIENIEKFKKRINEYAKKILKEEDFTKLISIDKKITINKISYEFYKTLELLKPFGFGNPTPIFLTTNVIVDESKLIGENKNHLSLNFSQKGYTVKNAMWFFNDELKDNIFYDIVYKLNINEYKGRSFVKVYIEDMKESLLTDDKLLFMKSIYDTRFPIKSIFYTNKEVDINDNLSIKTEANRIVIFKNREYISRLDENISQLLIQLNMFYNRKFNIKIESIEKKDALNVVEILIKESFDFVCYKKEPVNIFNKIKKELIDKRNYNTLEKKALASLFHDDKNLLISNKNITGFSFKSEHYLNLLRTFAIFYTNKEDEKPLLLTKDKTLLNDSYLKNFTTNTKSSYLILDRNTYKKEVDLTKFKKIILLDNSIEKYDNFKELHLEIKIKDNVKNISKENIEKYGVDNIYIKQLPNDNKIELKQKYENGEIILADNSIIEII</sequence>
<protein>
    <recommendedName>
        <fullName evidence="2">Single-stranded-DNA-specific exonuclease RecJ</fullName>
    </recommendedName>
</protein>
<evidence type="ECO:0000313" key="9">
    <source>
        <dbReference type="EMBL" id="VWL85103.1"/>
    </source>
</evidence>
<dbReference type="AlphaFoldDB" id="A0A6I8MD73"/>
<dbReference type="RefSeq" id="WP_156683126.1">
    <property type="nucleotide sequence ID" value="NZ_CABWIB010000001.1"/>
</dbReference>
<keyword evidence="4" id="KW-0378">Hydrolase</keyword>
<dbReference type="Pfam" id="PF02272">
    <property type="entry name" value="DHHA1"/>
    <property type="match status" value="1"/>
</dbReference>
<proteinExistence type="inferred from homology"/>
<evidence type="ECO:0000256" key="3">
    <source>
        <dbReference type="ARBA" id="ARBA00022722"/>
    </source>
</evidence>
<dbReference type="GO" id="GO:0006310">
    <property type="term" value="P:DNA recombination"/>
    <property type="evidence" value="ECO:0007669"/>
    <property type="project" value="InterPro"/>
</dbReference>
<feature type="domain" description="DHHA1" evidence="7">
    <location>
        <begin position="344"/>
        <end position="439"/>
    </location>
</feature>
<gene>
    <name evidence="9" type="ORF">OMES3154_00385</name>
</gene>
<dbReference type="NCBIfam" id="TIGR00644">
    <property type="entry name" value="recJ"/>
    <property type="match status" value="1"/>
</dbReference>
<dbReference type="InterPro" id="IPR038763">
    <property type="entry name" value="DHH_sf"/>
</dbReference>
<feature type="domain" description="DDH" evidence="6">
    <location>
        <begin position="75"/>
        <end position="225"/>
    </location>
</feature>
<evidence type="ECO:0000259" key="6">
    <source>
        <dbReference type="Pfam" id="PF01368"/>
    </source>
</evidence>
<dbReference type="Pfam" id="PF01368">
    <property type="entry name" value="DHH"/>
    <property type="match status" value="1"/>
</dbReference>
<dbReference type="GO" id="GO:0003676">
    <property type="term" value="F:nucleic acid binding"/>
    <property type="evidence" value="ECO:0007669"/>
    <property type="project" value="InterPro"/>
</dbReference>
<name>A0A6I8MD73_9FUSO</name>
<dbReference type="InterPro" id="IPR003156">
    <property type="entry name" value="DHHA1_dom"/>
</dbReference>
<dbReference type="PANTHER" id="PTHR30255:SF2">
    <property type="entry name" value="SINGLE-STRANDED-DNA-SPECIFIC EXONUCLEASE RECJ"/>
    <property type="match status" value="1"/>
</dbReference>
<dbReference type="Gene3D" id="3.10.310.30">
    <property type="match status" value="1"/>
</dbReference>
<dbReference type="InterPro" id="IPR001667">
    <property type="entry name" value="DDH_dom"/>
</dbReference>
<dbReference type="Pfam" id="PF17768">
    <property type="entry name" value="RecJ_OB"/>
    <property type="match status" value="1"/>
</dbReference>
<dbReference type="GO" id="GO:0008409">
    <property type="term" value="F:5'-3' exonuclease activity"/>
    <property type="evidence" value="ECO:0007669"/>
    <property type="project" value="InterPro"/>
</dbReference>
<dbReference type="EMBL" id="CABWIB010000001">
    <property type="protein sequence ID" value="VWL85103.1"/>
    <property type="molecule type" value="Genomic_DNA"/>
</dbReference>
<dbReference type="InterPro" id="IPR051673">
    <property type="entry name" value="SSDNA_exonuclease_RecJ"/>
</dbReference>
<evidence type="ECO:0000259" key="7">
    <source>
        <dbReference type="Pfam" id="PF02272"/>
    </source>
</evidence>
<dbReference type="InterPro" id="IPR004610">
    <property type="entry name" value="RecJ"/>
</dbReference>
<evidence type="ECO:0000256" key="5">
    <source>
        <dbReference type="ARBA" id="ARBA00022839"/>
    </source>
</evidence>